<accession>A0A1X2IUI8</accession>
<evidence type="ECO:0000313" key="2">
    <source>
        <dbReference type="EMBL" id="ORZ22447.1"/>
    </source>
</evidence>
<reference evidence="2 3" key="1">
    <citation type="submission" date="2016-07" db="EMBL/GenBank/DDBJ databases">
        <title>Pervasive Adenine N6-methylation of Active Genes in Fungi.</title>
        <authorList>
            <consortium name="DOE Joint Genome Institute"/>
            <person name="Mondo S.J."/>
            <person name="Dannebaum R.O."/>
            <person name="Kuo R.C."/>
            <person name="Labutti K."/>
            <person name="Haridas S."/>
            <person name="Kuo A."/>
            <person name="Salamov A."/>
            <person name="Ahrendt S.R."/>
            <person name="Lipzen A."/>
            <person name="Sullivan W."/>
            <person name="Andreopoulos W.B."/>
            <person name="Clum A."/>
            <person name="Lindquist E."/>
            <person name="Daum C."/>
            <person name="Ramamoorthy G.K."/>
            <person name="Gryganskyi A."/>
            <person name="Culley D."/>
            <person name="Magnuson J.K."/>
            <person name="James T.Y."/>
            <person name="O'Malley M.A."/>
            <person name="Stajich J.E."/>
            <person name="Spatafora J.W."/>
            <person name="Visel A."/>
            <person name="Grigoriev I.V."/>
        </authorList>
    </citation>
    <scope>NUCLEOTIDE SEQUENCE [LARGE SCALE GENOMIC DNA]</scope>
    <source>
        <strain evidence="2 3">NRRL 1336</strain>
    </source>
</reference>
<dbReference type="OrthoDB" id="10266568at2759"/>
<dbReference type="EMBL" id="MCGE01000004">
    <property type="protein sequence ID" value="ORZ22447.1"/>
    <property type="molecule type" value="Genomic_DNA"/>
</dbReference>
<keyword evidence="1" id="KW-0175">Coiled coil</keyword>
<sequence length="203" mass="22635">MGGLENQLFQLKFTSKQLQKQSKRCQKEEQLERTKVKKALEKGQTEAAHIYAENCICKKNESLTLLKLSSRVDGVASRVQTAMTMKAVSSSMASVVKNMEKSMASMDIEKMAGVLDKFETQVESLNLQEERLTSTEPLGSQVDQLLQQMIEDENASTDLSQLDQLNQLQVPSNNLHINASKSTASPKDTNDSILEKRLQALRG</sequence>
<evidence type="ECO:0008006" key="4">
    <source>
        <dbReference type="Google" id="ProtNLM"/>
    </source>
</evidence>
<dbReference type="AlphaFoldDB" id="A0A1X2IUI8"/>
<dbReference type="InterPro" id="IPR005024">
    <property type="entry name" value="Snf7_fam"/>
</dbReference>
<dbReference type="PANTHER" id="PTHR10476">
    <property type="entry name" value="CHARGED MULTIVESICULAR BODY PROTEIN"/>
    <property type="match status" value="1"/>
</dbReference>
<dbReference type="Gene3D" id="6.10.140.1230">
    <property type="match status" value="1"/>
</dbReference>
<dbReference type="STRING" id="90262.A0A1X2IUI8"/>
<keyword evidence="3" id="KW-1185">Reference proteome</keyword>
<evidence type="ECO:0000256" key="1">
    <source>
        <dbReference type="SAM" id="Coils"/>
    </source>
</evidence>
<proteinExistence type="predicted"/>
<gene>
    <name evidence="2" type="ORF">BCR42DRAFT_406209</name>
</gene>
<comment type="caution">
    <text evidence="2">The sequence shown here is derived from an EMBL/GenBank/DDBJ whole genome shotgun (WGS) entry which is preliminary data.</text>
</comment>
<name>A0A1X2IUI8_9FUNG</name>
<feature type="coiled-coil region" evidence="1">
    <location>
        <begin position="108"/>
        <end position="135"/>
    </location>
</feature>
<dbReference type="Proteomes" id="UP000193560">
    <property type="component" value="Unassembled WGS sequence"/>
</dbReference>
<dbReference type="Pfam" id="PF03357">
    <property type="entry name" value="Snf7"/>
    <property type="match status" value="1"/>
</dbReference>
<evidence type="ECO:0000313" key="3">
    <source>
        <dbReference type="Proteomes" id="UP000193560"/>
    </source>
</evidence>
<dbReference type="GO" id="GO:0007034">
    <property type="term" value="P:vacuolar transport"/>
    <property type="evidence" value="ECO:0007669"/>
    <property type="project" value="InterPro"/>
</dbReference>
<organism evidence="2 3">
    <name type="scientific">Absidia repens</name>
    <dbReference type="NCBI Taxonomy" id="90262"/>
    <lineage>
        <taxon>Eukaryota</taxon>
        <taxon>Fungi</taxon>
        <taxon>Fungi incertae sedis</taxon>
        <taxon>Mucoromycota</taxon>
        <taxon>Mucoromycotina</taxon>
        <taxon>Mucoromycetes</taxon>
        <taxon>Mucorales</taxon>
        <taxon>Cunninghamellaceae</taxon>
        <taxon>Absidia</taxon>
    </lineage>
</organism>
<protein>
    <recommendedName>
        <fullName evidence="4">Charged multivesicular body protein 1a</fullName>
    </recommendedName>
</protein>